<comment type="caution">
    <text evidence="12">The sequence shown here is derived from an EMBL/GenBank/DDBJ whole genome shotgun (WGS) entry which is preliminary data.</text>
</comment>
<evidence type="ECO:0000313" key="12">
    <source>
        <dbReference type="EMBL" id="CAI9531805.1"/>
    </source>
</evidence>
<keyword evidence="13" id="KW-1185">Reference proteome</keyword>
<evidence type="ECO:0000256" key="1">
    <source>
        <dbReference type="ARBA" id="ARBA00010599"/>
    </source>
</evidence>
<evidence type="ECO:0000256" key="4">
    <source>
        <dbReference type="ARBA" id="ARBA00022989"/>
    </source>
</evidence>
<sequence length="377" mass="41928">VSLELNPGSSNSTQNLLHIRAVDNGSTIHYVWSTIGAPTVLLIYTDSNNTRLKVDWAKLESPEPRGAIRVEPPDRVRYSTALLFTRIFEYKDINNTANFTGTDRKLFYPPYDLSEFTWESARGSMNSSSSLTARLSGVNSTDPDGNFRNGSVTFQVSAYEGSGRDHSSPRLLHSANCTKMEFILSGVRPRGNNSRFALEMVTLEKKAGRKKIRSVRSIDDEYTPTIFEVMELVPDFPNASHALGYFQWKSVAYGDVGGRRADSLPCIMYKPRTLNETLRVPSIVYAFYGEDLADGYNIETYNVSFGIADGDFYDKHSFLGWSALIGYGTPPRDSFSVLVICIMAVALGTPLVLLMVGAMVVLVMRSKRVVPSYEPVN</sequence>
<dbReference type="PANTHER" id="PTHR31981">
    <property type="entry name" value="GLYCOSYLATED LYSOSOMAL MEMBRANE PROTEIN"/>
    <property type="match status" value="1"/>
</dbReference>
<organism evidence="12 13">
    <name type="scientific">Staurois parvus</name>
    <dbReference type="NCBI Taxonomy" id="386267"/>
    <lineage>
        <taxon>Eukaryota</taxon>
        <taxon>Metazoa</taxon>
        <taxon>Chordata</taxon>
        <taxon>Craniata</taxon>
        <taxon>Vertebrata</taxon>
        <taxon>Euteleostomi</taxon>
        <taxon>Amphibia</taxon>
        <taxon>Batrachia</taxon>
        <taxon>Anura</taxon>
        <taxon>Neobatrachia</taxon>
        <taxon>Ranoidea</taxon>
        <taxon>Ranidae</taxon>
        <taxon>Staurois</taxon>
    </lineage>
</organism>
<comment type="subunit">
    <text evidence="10">Interacts (via lumenal domain) with lysosomal protein MFSD1; the interaction starts while both proteins are still in the endoplasmic reticulum and is required for stabilization of MFSD1 in lysosomes but has no direct effect on its targeting to lysosomes or transporter activity.</text>
</comment>
<keyword evidence="4 11" id="KW-1133">Transmembrane helix</keyword>
<feature type="non-terminal residue" evidence="12">
    <location>
        <position position="1"/>
    </location>
</feature>
<keyword evidence="6" id="KW-0325">Glycoprotein</keyword>
<evidence type="ECO:0000256" key="7">
    <source>
        <dbReference type="ARBA" id="ARBA00023228"/>
    </source>
</evidence>
<keyword evidence="5 11" id="KW-0472">Membrane</keyword>
<evidence type="ECO:0000313" key="13">
    <source>
        <dbReference type="Proteomes" id="UP001162483"/>
    </source>
</evidence>
<keyword evidence="3" id="KW-0732">Signal</keyword>
<evidence type="ECO:0000256" key="11">
    <source>
        <dbReference type="SAM" id="Phobius"/>
    </source>
</evidence>
<dbReference type="InterPro" id="IPR029382">
    <property type="entry name" value="NCU-G1"/>
</dbReference>
<name>A0ABN9AC31_9NEOB</name>
<reference evidence="12" key="1">
    <citation type="submission" date="2023-05" db="EMBL/GenBank/DDBJ databases">
        <authorList>
            <person name="Stuckert A."/>
        </authorList>
    </citation>
    <scope>NUCLEOTIDE SEQUENCE</scope>
</reference>
<evidence type="ECO:0008006" key="14">
    <source>
        <dbReference type="Google" id="ProtNLM"/>
    </source>
</evidence>
<proteinExistence type="inferred from homology"/>
<evidence type="ECO:0000256" key="6">
    <source>
        <dbReference type="ARBA" id="ARBA00023180"/>
    </source>
</evidence>
<evidence type="ECO:0000256" key="8">
    <source>
        <dbReference type="ARBA" id="ARBA00024176"/>
    </source>
</evidence>
<comment type="subcellular location">
    <subcellularLocation>
        <location evidence="9">Lysosome membrane</location>
        <topology evidence="9">Single-pass type I membrane protein</topology>
        <orientation evidence="9">Lumenal side</orientation>
    </subcellularLocation>
</comment>
<dbReference type="Proteomes" id="UP001162483">
    <property type="component" value="Unassembled WGS sequence"/>
</dbReference>
<keyword evidence="2 11" id="KW-0812">Transmembrane</keyword>
<evidence type="ECO:0000256" key="9">
    <source>
        <dbReference type="ARBA" id="ARBA00024189"/>
    </source>
</evidence>
<comment type="similarity">
    <text evidence="1">Belongs to the GLMP family.</text>
</comment>
<protein>
    <recommendedName>
        <fullName evidence="14">Glycosylated lysosomal membrane protein</fullName>
    </recommendedName>
</protein>
<dbReference type="Pfam" id="PF15065">
    <property type="entry name" value="NCU-G1"/>
    <property type="match status" value="1"/>
</dbReference>
<comment type="function">
    <text evidence="8">Required to protect lysosomal transporter MFSD1 from lysosomal proteolysis and for MFSD1 lysosomal localization.</text>
</comment>
<accession>A0ABN9AC31</accession>
<keyword evidence="7" id="KW-0458">Lysosome</keyword>
<feature type="transmembrane region" description="Helical" evidence="11">
    <location>
        <begin position="335"/>
        <end position="363"/>
    </location>
</feature>
<dbReference type="PANTHER" id="PTHR31981:SF1">
    <property type="entry name" value="GLYCOSYLATED LYSOSOMAL MEMBRANE PROTEIN"/>
    <property type="match status" value="1"/>
</dbReference>
<evidence type="ECO:0000256" key="3">
    <source>
        <dbReference type="ARBA" id="ARBA00022729"/>
    </source>
</evidence>
<dbReference type="EMBL" id="CATNWA010000028">
    <property type="protein sequence ID" value="CAI9531805.1"/>
    <property type="molecule type" value="Genomic_DNA"/>
</dbReference>
<evidence type="ECO:0000256" key="2">
    <source>
        <dbReference type="ARBA" id="ARBA00022692"/>
    </source>
</evidence>
<evidence type="ECO:0000256" key="5">
    <source>
        <dbReference type="ARBA" id="ARBA00023136"/>
    </source>
</evidence>
<gene>
    <name evidence="12" type="ORF">SPARVUS_LOCUS72967</name>
</gene>
<evidence type="ECO:0000256" key="10">
    <source>
        <dbReference type="ARBA" id="ARBA00044960"/>
    </source>
</evidence>